<sequence length="42" mass="4618">MHTEIVFRLRDSKNANGPMLTLTAEQGFAFLGAVKDGRIPQS</sequence>
<organism evidence="2 3">
    <name type="scientific">Kibdelosporangium banguiense</name>
    <dbReference type="NCBI Taxonomy" id="1365924"/>
    <lineage>
        <taxon>Bacteria</taxon>
        <taxon>Bacillati</taxon>
        <taxon>Actinomycetota</taxon>
        <taxon>Actinomycetes</taxon>
        <taxon>Pseudonocardiales</taxon>
        <taxon>Pseudonocardiaceae</taxon>
        <taxon>Kibdelosporangium</taxon>
    </lineage>
</organism>
<dbReference type="Pfam" id="PF04149">
    <property type="entry name" value="DUF397"/>
    <property type="match status" value="1"/>
</dbReference>
<evidence type="ECO:0000313" key="2">
    <source>
        <dbReference type="EMBL" id="MBP2320359.1"/>
    </source>
</evidence>
<accession>A0ABS4T7G2</accession>
<dbReference type="InterPro" id="IPR007278">
    <property type="entry name" value="DUF397"/>
</dbReference>
<dbReference type="Proteomes" id="UP001519332">
    <property type="component" value="Unassembled WGS sequence"/>
</dbReference>
<reference evidence="2 3" key="1">
    <citation type="submission" date="2021-03" db="EMBL/GenBank/DDBJ databases">
        <title>Sequencing the genomes of 1000 actinobacteria strains.</title>
        <authorList>
            <person name="Klenk H.-P."/>
        </authorList>
    </citation>
    <scope>NUCLEOTIDE SEQUENCE [LARGE SCALE GENOMIC DNA]</scope>
    <source>
        <strain evidence="2 3">DSM 46670</strain>
    </source>
</reference>
<dbReference type="EMBL" id="JAGINW010000001">
    <property type="protein sequence ID" value="MBP2320359.1"/>
    <property type="molecule type" value="Genomic_DNA"/>
</dbReference>
<gene>
    <name evidence="2" type="ORF">JOF56_000744</name>
</gene>
<keyword evidence="3" id="KW-1185">Reference proteome</keyword>
<protein>
    <recommendedName>
        <fullName evidence="1">DUF397 domain-containing protein</fullName>
    </recommendedName>
</protein>
<name>A0ABS4T7G2_9PSEU</name>
<proteinExistence type="predicted"/>
<comment type="caution">
    <text evidence="2">The sequence shown here is derived from an EMBL/GenBank/DDBJ whole genome shotgun (WGS) entry which is preliminary data.</text>
</comment>
<feature type="domain" description="DUF397" evidence="1">
    <location>
        <begin position="8"/>
        <end position="35"/>
    </location>
</feature>
<evidence type="ECO:0000313" key="3">
    <source>
        <dbReference type="Proteomes" id="UP001519332"/>
    </source>
</evidence>
<evidence type="ECO:0000259" key="1">
    <source>
        <dbReference type="Pfam" id="PF04149"/>
    </source>
</evidence>